<feature type="transmembrane region" description="Helical" evidence="1">
    <location>
        <begin position="87"/>
        <end position="106"/>
    </location>
</feature>
<dbReference type="EMBL" id="CP029619">
    <property type="protein sequence ID" value="AWN81871.1"/>
    <property type="molecule type" value="Genomic_DNA"/>
</dbReference>
<feature type="transmembrane region" description="Helical" evidence="1">
    <location>
        <begin position="151"/>
        <end position="170"/>
    </location>
</feature>
<feature type="transmembrane region" description="Helical" evidence="1">
    <location>
        <begin position="315"/>
        <end position="333"/>
    </location>
</feature>
<dbReference type="KEGG" id="cher:DK880_00553"/>
<keyword evidence="1" id="KW-0472">Membrane</keyword>
<feature type="transmembrane region" description="Helical" evidence="1">
    <location>
        <begin position="6"/>
        <end position="37"/>
    </location>
</feature>
<feature type="transmembrane region" description="Helical" evidence="1">
    <location>
        <begin position="200"/>
        <end position="220"/>
    </location>
</feature>
<evidence type="ECO:0000313" key="2">
    <source>
        <dbReference type="EMBL" id="AWN81871.1"/>
    </source>
</evidence>
<name>A0A2Z3L904_9BACT</name>
<dbReference type="OrthoDB" id="978657at2"/>
<dbReference type="RefSeq" id="WP_109997288.1">
    <property type="nucleotide sequence ID" value="NZ_CP029619.1"/>
</dbReference>
<proteinExistence type="predicted"/>
<feature type="transmembrane region" description="Helical" evidence="1">
    <location>
        <begin position="279"/>
        <end position="295"/>
    </location>
</feature>
<protein>
    <submittedName>
        <fullName evidence="2">Uncharacterized protein</fullName>
    </submittedName>
</protein>
<reference evidence="2 3" key="1">
    <citation type="submission" date="2018-05" db="EMBL/GenBank/DDBJ databases">
        <title>Candidatus Cardinium hertigii Genome Assembly.</title>
        <authorList>
            <person name="Showmaker K.C."/>
            <person name="Walden K.O."/>
            <person name="Fields C.J."/>
            <person name="Lambert K.N."/>
            <person name="Hudson M.E."/>
        </authorList>
    </citation>
    <scope>NUCLEOTIDE SEQUENCE [LARGE SCALE GENOMIC DNA]</scope>
    <source>
        <strain evidence="3">cHgTN10</strain>
    </source>
</reference>
<evidence type="ECO:0000313" key="3">
    <source>
        <dbReference type="Proteomes" id="UP000245872"/>
    </source>
</evidence>
<evidence type="ECO:0000256" key="1">
    <source>
        <dbReference type="SAM" id="Phobius"/>
    </source>
</evidence>
<dbReference type="AlphaFoldDB" id="A0A2Z3L904"/>
<accession>A0A2Z3L904</accession>
<feature type="transmembrane region" description="Helical" evidence="1">
    <location>
        <begin position="240"/>
        <end position="259"/>
    </location>
</feature>
<feature type="transmembrane region" description="Helical" evidence="1">
    <location>
        <begin position="364"/>
        <end position="383"/>
    </location>
</feature>
<keyword evidence="1" id="KW-0812">Transmembrane</keyword>
<feature type="transmembrane region" description="Helical" evidence="1">
    <location>
        <begin position="127"/>
        <end position="145"/>
    </location>
</feature>
<gene>
    <name evidence="2" type="ORF">DK880_00553</name>
</gene>
<dbReference type="Proteomes" id="UP000245872">
    <property type="component" value="Chromosome"/>
</dbReference>
<feature type="transmembrane region" description="Helical" evidence="1">
    <location>
        <begin position="49"/>
        <end position="72"/>
    </location>
</feature>
<keyword evidence="1" id="KW-1133">Transmembrane helix</keyword>
<organism evidence="2 3">
    <name type="scientific">Candidatus Cardinium hertigii</name>
    <dbReference type="NCBI Taxonomy" id="247481"/>
    <lineage>
        <taxon>Bacteria</taxon>
        <taxon>Pseudomonadati</taxon>
        <taxon>Bacteroidota</taxon>
        <taxon>Cytophagia</taxon>
        <taxon>Cytophagales</taxon>
        <taxon>Amoebophilaceae</taxon>
        <taxon>Candidatus Cardinium</taxon>
    </lineage>
</organism>
<sequence>MVIIGWGILLCILLASLYLEGIAVGLLSGLSITLLSFSGYLSPAQPPYTFIFLQAAWIILTATLETAGFFHFLETKFKQTLSLPQPLLWVVCFSLIFITGNLRFIYAIIHNQRYNFFKQLLFTGGRIAYIFSPLSLPGMLLYLVLHTHALSLIDLLYILGVLSIYYLPAIPYSWPIKRYKTCPSNAAATAQAHEVQRAPYIYLLLLLLLCLMEGLLLGTKPTPNGFTACSFIGKVFKLKIAYFYPLIMLSTAAIVALCLTIKPAQILLTDRFKGGIKQFFIFLGLIWLLDSLLYHDKEILLHIGQSFFLGIKEGTPYVYIGYLLSLAVAWLYLLLLDIEIIIWFFIPLCIASLKGIAMHRVAPWSWILLLLSLGSICLVRYWIHCFSRRYTVNCAQKSH</sequence>
<feature type="transmembrane region" description="Helical" evidence="1">
    <location>
        <begin position="340"/>
        <end position="358"/>
    </location>
</feature>
<keyword evidence="3" id="KW-1185">Reference proteome</keyword>